<dbReference type="Gene3D" id="2.40.240.20">
    <property type="entry name" value="Hypothetical PUA domain-like, domain 1"/>
    <property type="match status" value="1"/>
</dbReference>
<comment type="catalytic activity">
    <reaction evidence="11 12">
        <text>uridine(1498) in 16S rRNA + S-adenosyl-L-methionine = N(3)-methyluridine(1498) in 16S rRNA + S-adenosyl-L-homocysteine + H(+)</text>
        <dbReference type="Rhea" id="RHEA:42920"/>
        <dbReference type="Rhea" id="RHEA-COMP:10283"/>
        <dbReference type="Rhea" id="RHEA-COMP:10284"/>
        <dbReference type="ChEBI" id="CHEBI:15378"/>
        <dbReference type="ChEBI" id="CHEBI:57856"/>
        <dbReference type="ChEBI" id="CHEBI:59789"/>
        <dbReference type="ChEBI" id="CHEBI:65315"/>
        <dbReference type="ChEBI" id="CHEBI:74502"/>
        <dbReference type="EC" id="2.1.1.193"/>
    </reaction>
</comment>
<dbReference type="PANTHER" id="PTHR30027">
    <property type="entry name" value="RIBOSOMAL RNA SMALL SUBUNIT METHYLTRANSFERASE E"/>
    <property type="match status" value="1"/>
</dbReference>
<evidence type="ECO:0000256" key="10">
    <source>
        <dbReference type="ARBA" id="ARBA00025699"/>
    </source>
</evidence>
<dbReference type="NCBIfam" id="NF008692">
    <property type="entry name" value="PRK11713.1-5"/>
    <property type="match status" value="1"/>
</dbReference>
<dbReference type="Proteomes" id="UP000002440">
    <property type="component" value="Chromosome"/>
</dbReference>
<dbReference type="InterPro" id="IPR015947">
    <property type="entry name" value="PUA-like_sf"/>
</dbReference>
<evidence type="ECO:0000256" key="11">
    <source>
        <dbReference type="ARBA" id="ARBA00047944"/>
    </source>
</evidence>
<dbReference type="GO" id="GO:0005737">
    <property type="term" value="C:cytoplasm"/>
    <property type="evidence" value="ECO:0007669"/>
    <property type="project" value="UniProtKB-SubCell"/>
</dbReference>
<comment type="function">
    <text evidence="10 12">Specifically methylates the N3 position of the uracil ring of uridine 1498 (m3U1498) in 16S rRNA. Acts on the fully assembled 30S ribosomal subunit.</text>
</comment>
<comment type="similarity">
    <text evidence="2 12">Belongs to the RNA methyltransferase RsmE family.</text>
</comment>
<dbReference type="InterPro" id="IPR029028">
    <property type="entry name" value="Alpha/beta_knot_MTases"/>
</dbReference>
<protein>
    <recommendedName>
        <fullName evidence="4 12">Ribosomal RNA small subunit methyltransferase E</fullName>
        <ecNumber evidence="3 12">2.1.1.193</ecNumber>
    </recommendedName>
</protein>
<dbReference type="GO" id="GO:0070042">
    <property type="term" value="F:rRNA (uridine-N3-)-methyltransferase activity"/>
    <property type="evidence" value="ECO:0007669"/>
    <property type="project" value="TreeGrafter"/>
</dbReference>
<evidence type="ECO:0000256" key="6">
    <source>
        <dbReference type="ARBA" id="ARBA00022552"/>
    </source>
</evidence>
<dbReference type="CDD" id="cd18084">
    <property type="entry name" value="RsmE-like"/>
    <property type="match status" value="1"/>
</dbReference>
<dbReference type="InterPro" id="IPR006700">
    <property type="entry name" value="RsmE"/>
</dbReference>
<evidence type="ECO:0000256" key="12">
    <source>
        <dbReference type="PIRNR" id="PIRNR015601"/>
    </source>
</evidence>
<dbReference type="EMBL" id="CP000284">
    <property type="protein sequence ID" value="ABE50518.1"/>
    <property type="molecule type" value="Genomic_DNA"/>
</dbReference>
<dbReference type="Gene3D" id="3.40.1280.10">
    <property type="match status" value="1"/>
</dbReference>
<dbReference type="HOGENOM" id="CLU_067442_5_1_4"/>
<dbReference type="RefSeq" id="WP_011480472.1">
    <property type="nucleotide sequence ID" value="NC_007947.1"/>
</dbReference>
<dbReference type="SUPFAM" id="SSF75217">
    <property type="entry name" value="alpha/beta knot"/>
    <property type="match status" value="1"/>
</dbReference>
<evidence type="ECO:0000256" key="9">
    <source>
        <dbReference type="ARBA" id="ARBA00022691"/>
    </source>
</evidence>
<keyword evidence="5 12" id="KW-0963">Cytoplasm</keyword>
<keyword evidence="6 12" id="KW-0698">rRNA processing</keyword>
<dbReference type="STRING" id="265072.Mfla_2251"/>
<evidence type="ECO:0000256" key="1">
    <source>
        <dbReference type="ARBA" id="ARBA00004496"/>
    </source>
</evidence>
<dbReference type="SUPFAM" id="SSF88697">
    <property type="entry name" value="PUA domain-like"/>
    <property type="match status" value="1"/>
</dbReference>
<evidence type="ECO:0000256" key="2">
    <source>
        <dbReference type="ARBA" id="ARBA00005528"/>
    </source>
</evidence>
<feature type="domain" description="Ribosomal RNA small subunit methyltransferase E methyltransferase" evidence="13">
    <location>
        <begin position="75"/>
        <end position="237"/>
    </location>
</feature>
<evidence type="ECO:0000259" key="14">
    <source>
        <dbReference type="Pfam" id="PF20260"/>
    </source>
</evidence>
<evidence type="ECO:0000256" key="7">
    <source>
        <dbReference type="ARBA" id="ARBA00022603"/>
    </source>
</evidence>
<dbReference type="InterPro" id="IPR046886">
    <property type="entry name" value="RsmE_MTase_dom"/>
</dbReference>
<dbReference type="InterPro" id="IPR046887">
    <property type="entry name" value="RsmE_PUA-like"/>
</dbReference>
<keyword evidence="7 12" id="KW-0489">Methyltransferase</keyword>
<dbReference type="OrthoDB" id="9815641at2"/>
<dbReference type="NCBIfam" id="TIGR00046">
    <property type="entry name" value="RsmE family RNA methyltransferase"/>
    <property type="match status" value="1"/>
</dbReference>
<reference evidence="15 16" key="1">
    <citation type="submission" date="2006-03" db="EMBL/GenBank/DDBJ databases">
        <title>Complete sequence of Methylobacillus flagellatus KT.</title>
        <authorList>
            <consortium name="US DOE Joint Genome Institute"/>
            <person name="Copeland A."/>
            <person name="Lucas S."/>
            <person name="Lapidus A."/>
            <person name="Barry K."/>
            <person name="Detter J.C."/>
            <person name="Glavina del Rio T."/>
            <person name="Hammon N."/>
            <person name="Israni S."/>
            <person name="Dalin E."/>
            <person name="Tice H."/>
            <person name="Pitluck S."/>
            <person name="Brettin T."/>
            <person name="Bruce D."/>
            <person name="Han C."/>
            <person name="Tapia R."/>
            <person name="Saunders E."/>
            <person name="Gilna P."/>
            <person name="Schmutz J."/>
            <person name="Larimer F."/>
            <person name="Land M."/>
            <person name="Kyrpides N."/>
            <person name="Anderson I."/>
            <person name="Richardson P."/>
        </authorList>
    </citation>
    <scope>NUCLEOTIDE SEQUENCE [LARGE SCALE GENOMIC DNA]</scope>
    <source>
        <strain evidence="16">KT / ATCC 51484 / DSM 6875</strain>
    </source>
</reference>
<evidence type="ECO:0000256" key="3">
    <source>
        <dbReference type="ARBA" id="ARBA00012328"/>
    </source>
</evidence>
<dbReference type="EC" id="2.1.1.193" evidence="3 12"/>
<comment type="subcellular location">
    <subcellularLocation>
        <location evidence="1 12">Cytoplasm</location>
    </subcellularLocation>
</comment>
<dbReference type="InterPro" id="IPR029026">
    <property type="entry name" value="tRNA_m1G_MTases_N"/>
</dbReference>
<dbReference type="AlphaFoldDB" id="Q1GZ19"/>
<proteinExistence type="inferred from homology"/>
<name>Q1GZ19_METFK</name>
<dbReference type="PIRSF" id="PIRSF015601">
    <property type="entry name" value="MTase_slr0722"/>
    <property type="match status" value="1"/>
</dbReference>
<accession>Q1GZ19</accession>
<evidence type="ECO:0000313" key="16">
    <source>
        <dbReference type="Proteomes" id="UP000002440"/>
    </source>
</evidence>
<feature type="domain" description="Ribosomal RNA small subunit methyltransferase E PUA-like" evidence="14">
    <location>
        <begin position="21"/>
        <end position="67"/>
    </location>
</feature>
<dbReference type="PANTHER" id="PTHR30027:SF3">
    <property type="entry name" value="16S RRNA (URACIL(1498)-N(3))-METHYLTRANSFERASE"/>
    <property type="match status" value="1"/>
</dbReference>
<dbReference type="KEGG" id="mfa:Mfla_2251"/>
<keyword evidence="16" id="KW-1185">Reference proteome</keyword>
<dbReference type="Pfam" id="PF20260">
    <property type="entry name" value="PUA_4"/>
    <property type="match status" value="1"/>
</dbReference>
<organism evidence="15 16">
    <name type="scientific">Methylobacillus flagellatus (strain ATCC 51484 / DSM 6875 / VKM B-1610 / KT)</name>
    <dbReference type="NCBI Taxonomy" id="265072"/>
    <lineage>
        <taxon>Bacteria</taxon>
        <taxon>Pseudomonadati</taxon>
        <taxon>Pseudomonadota</taxon>
        <taxon>Betaproteobacteria</taxon>
        <taxon>Nitrosomonadales</taxon>
        <taxon>Methylophilaceae</taxon>
        <taxon>Methylobacillus</taxon>
    </lineage>
</organism>
<dbReference type="GO" id="GO:0070475">
    <property type="term" value="P:rRNA base methylation"/>
    <property type="evidence" value="ECO:0007669"/>
    <property type="project" value="TreeGrafter"/>
</dbReference>
<gene>
    <name evidence="15" type="ordered locus">Mfla_2251</name>
</gene>
<evidence type="ECO:0000256" key="5">
    <source>
        <dbReference type="ARBA" id="ARBA00022490"/>
    </source>
</evidence>
<sequence>MTTPRFYHPGALIPGNETALAGNAASHASKALRMQVGDHAILFNGDGHNYLSRLTSIRKQEVIAEVLEAQPCPTESPLKITLAQAISSGDRMDFTIQKAVEMGVSSIQPIFSQRSIVKLTGERAEKRREHWQNVAISACEQSGRAYIPPVAPAINLSEWLAQKPGADAYITLAPGAPLTLPQLTSPTRHICLLIGPEGGLADHEIALAAQHGFTLVRMGPRILRTETAAIAAIASMQTLWGDFIN</sequence>
<keyword evidence="8 12" id="KW-0808">Transferase</keyword>
<evidence type="ECO:0000256" key="8">
    <source>
        <dbReference type="ARBA" id="ARBA00022679"/>
    </source>
</evidence>
<dbReference type="eggNOG" id="COG1385">
    <property type="taxonomic scope" value="Bacteria"/>
</dbReference>
<keyword evidence="9 12" id="KW-0949">S-adenosyl-L-methionine</keyword>
<evidence type="ECO:0000256" key="4">
    <source>
        <dbReference type="ARBA" id="ARBA00013673"/>
    </source>
</evidence>
<dbReference type="Pfam" id="PF04452">
    <property type="entry name" value="Methyltrans_RNA"/>
    <property type="match status" value="1"/>
</dbReference>
<evidence type="ECO:0000313" key="15">
    <source>
        <dbReference type="EMBL" id="ABE50518.1"/>
    </source>
</evidence>
<evidence type="ECO:0000259" key="13">
    <source>
        <dbReference type="Pfam" id="PF04452"/>
    </source>
</evidence>